<protein>
    <submittedName>
        <fullName evidence="10 11">sn-glycerol-3-phosphate ABC transporter ATP-binding protein UgpC</fullName>
    </submittedName>
</protein>
<evidence type="ECO:0000256" key="1">
    <source>
        <dbReference type="ARBA" id="ARBA00004417"/>
    </source>
</evidence>
<dbReference type="GO" id="GO:0005524">
    <property type="term" value="F:ATP binding"/>
    <property type="evidence" value="ECO:0007669"/>
    <property type="project" value="UniProtKB-KW"/>
</dbReference>
<keyword evidence="5" id="KW-0997">Cell inner membrane</keyword>
<reference evidence="10 12" key="1">
    <citation type="submission" date="2019-04" db="EMBL/GenBank/DDBJ databases">
        <title>Complete genome sequence of Agrobacterium larrymoorei CFBP5473.</title>
        <authorList>
            <person name="Haryono M."/>
            <person name="Chou L."/>
            <person name="Lin Y.-C."/>
            <person name="Lai E.-M."/>
            <person name="Kuo C.-H."/>
        </authorList>
    </citation>
    <scope>NUCLEOTIDE SEQUENCE [LARGE SCALE GENOMIC DNA]</scope>
    <source>
        <strain evidence="10 12">CFBP5473</strain>
    </source>
</reference>
<dbReference type="InterPro" id="IPR027417">
    <property type="entry name" value="P-loop_NTPase"/>
</dbReference>
<dbReference type="SMART" id="SM00382">
    <property type="entry name" value="AAA"/>
    <property type="match status" value="1"/>
</dbReference>
<accession>A0A4D7E0L9</accession>
<sequence length="361" mass="39225">MAGLSLKNVVKNYGALEVIHRADLEIKDGEFVVFVGPSGCGKSTLLRMIAGLEDISGGEISIGGNVVNDAEPADRGIAMVFQSYALYPHMTVEDNLSFGLRMNGNPKADTEGRVRRAAEILQINELMKRRPKQLSGGQRQRVAIGRAIVREPQVFLFDEPLSNLDAELRVQMRVEISKLHKQLGTTMIYVTHDQTEAMTLADKIVVLRAGNIEQVGAPLDLYDDPENRFVAGFVGSPKMNFLPGKVMSEGAEGVTVTLDHAPSFSLTLPISARPGQGSSVTLGIRPEHFTDAGNGAADLTVEVDVAEHLGNTSYVYAHLASDLPLIVERPESRHVGKLDRLTVSVPANKAFLFDSDGKRLR</sequence>
<dbReference type="STRING" id="1367849.GCA_000518585_01270"/>
<keyword evidence="4" id="KW-1003">Cell membrane</keyword>
<evidence type="ECO:0000256" key="8">
    <source>
        <dbReference type="ARBA" id="ARBA00023136"/>
    </source>
</evidence>
<dbReference type="RefSeq" id="WP_027674132.1">
    <property type="nucleotide sequence ID" value="NZ_CP039692.1"/>
</dbReference>
<dbReference type="PANTHER" id="PTHR43875">
    <property type="entry name" value="MALTODEXTRIN IMPORT ATP-BINDING PROTEIN MSMX"/>
    <property type="match status" value="1"/>
</dbReference>
<evidence type="ECO:0000313" key="11">
    <source>
        <dbReference type="EMBL" id="QYA09748.1"/>
    </source>
</evidence>
<dbReference type="InterPro" id="IPR040582">
    <property type="entry name" value="OB_MalK-like"/>
</dbReference>
<comment type="similarity">
    <text evidence="2">Belongs to the ABC transporter superfamily.</text>
</comment>
<evidence type="ECO:0000256" key="3">
    <source>
        <dbReference type="ARBA" id="ARBA00022448"/>
    </source>
</evidence>
<dbReference type="Gene3D" id="2.40.50.140">
    <property type="entry name" value="Nucleic acid-binding proteins"/>
    <property type="match status" value="1"/>
</dbReference>
<keyword evidence="7 10" id="KW-0067">ATP-binding</keyword>
<keyword evidence="13" id="KW-1185">Reference proteome</keyword>
<dbReference type="GO" id="GO:0055052">
    <property type="term" value="C:ATP-binding cassette (ABC) transporter complex, substrate-binding subunit-containing"/>
    <property type="evidence" value="ECO:0007669"/>
    <property type="project" value="TreeGrafter"/>
</dbReference>
<dbReference type="NCBIfam" id="NF008653">
    <property type="entry name" value="PRK11650.1"/>
    <property type="match status" value="1"/>
</dbReference>
<dbReference type="InterPro" id="IPR003593">
    <property type="entry name" value="AAA+_ATPase"/>
</dbReference>
<dbReference type="OrthoDB" id="7325173at2"/>
<keyword evidence="8" id="KW-0472">Membrane</keyword>
<name>A0A4D7E0L9_9HYPH</name>
<dbReference type="Gene3D" id="3.40.50.300">
    <property type="entry name" value="P-loop containing nucleotide triphosphate hydrolases"/>
    <property type="match status" value="1"/>
</dbReference>
<keyword evidence="6" id="KW-0547">Nucleotide-binding</keyword>
<evidence type="ECO:0000256" key="2">
    <source>
        <dbReference type="ARBA" id="ARBA00005417"/>
    </source>
</evidence>
<gene>
    <name evidence="10" type="primary">ugpC</name>
    <name evidence="10" type="ORF">CFBP5473_17780</name>
    <name evidence="11" type="ORF">J5285_20555</name>
</gene>
<dbReference type="GO" id="GO:0015423">
    <property type="term" value="F:ABC-type maltose transporter activity"/>
    <property type="evidence" value="ECO:0007669"/>
    <property type="project" value="TreeGrafter"/>
</dbReference>
<dbReference type="KEGG" id="alf:CFBP5473_17780"/>
<dbReference type="InterPro" id="IPR015855">
    <property type="entry name" value="ABC_transpr_MalK-like"/>
</dbReference>
<keyword evidence="3" id="KW-0813">Transport</keyword>
<dbReference type="InterPro" id="IPR008995">
    <property type="entry name" value="Mo/tungstate-bd_C_term_dom"/>
</dbReference>
<evidence type="ECO:0000256" key="4">
    <source>
        <dbReference type="ARBA" id="ARBA00022475"/>
    </source>
</evidence>
<evidence type="ECO:0000256" key="7">
    <source>
        <dbReference type="ARBA" id="ARBA00022840"/>
    </source>
</evidence>
<evidence type="ECO:0000256" key="5">
    <source>
        <dbReference type="ARBA" id="ARBA00022519"/>
    </source>
</evidence>
<dbReference type="GO" id="GO:1990060">
    <property type="term" value="C:maltose transport complex"/>
    <property type="evidence" value="ECO:0007669"/>
    <property type="project" value="TreeGrafter"/>
</dbReference>
<evidence type="ECO:0000259" key="9">
    <source>
        <dbReference type="PROSITE" id="PS50893"/>
    </source>
</evidence>
<dbReference type="EMBL" id="CP039692">
    <property type="protein sequence ID" value="QCI99816.1"/>
    <property type="molecule type" value="Genomic_DNA"/>
</dbReference>
<dbReference type="Proteomes" id="UP000826513">
    <property type="component" value="Chromosome 2"/>
</dbReference>
<dbReference type="AlphaFoldDB" id="A0A4D7E0L9"/>
<dbReference type="CDD" id="cd03301">
    <property type="entry name" value="ABC_MalK_N"/>
    <property type="match status" value="1"/>
</dbReference>
<dbReference type="Gene3D" id="2.40.50.100">
    <property type="match status" value="1"/>
</dbReference>
<comment type="subcellular location">
    <subcellularLocation>
        <location evidence="1">Cell inner membrane</location>
        <topology evidence="1">Peripheral membrane protein</topology>
    </subcellularLocation>
</comment>
<organism evidence="10 12">
    <name type="scientific">Agrobacterium larrymoorei</name>
    <dbReference type="NCBI Taxonomy" id="160699"/>
    <lineage>
        <taxon>Bacteria</taxon>
        <taxon>Pseudomonadati</taxon>
        <taxon>Pseudomonadota</taxon>
        <taxon>Alphaproteobacteria</taxon>
        <taxon>Hyphomicrobiales</taxon>
        <taxon>Rhizobiaceae</taxon>
        <taxon>Rhizobium/Agrobacterium group</taxon>
        <taxon>Agrobacterium</taxon>
    </lineage>
</organism>
<dbReference type="SUPFAM" id="SSF52540">
    <property type="entry name" value="P-loop containing nucleoside triphosphate hydrolases"/>
    <property type="match status" value="1"/>
</dbReference>
<dbReference type="PROSITE" id="PS50893">
    <property type="entry name" value="ABC_TRANSPORTER_2"/>
    <property type="match status" value="1"/>
</dbReference>
<dbReference type="Proteomes" id="UP000298545">
    <property type="component" value="Chromosome linear"/>
</dbReference>
<dbReference type="InterPro" id="IPR047641">
    <property type="entry name" value="ABC_transpr_MalK/UgpC-like"/>
</dbReference>
<dbReference type="FunFam" id="3.40.50.300:FF:000042">
    <property type="entry name" value="Maltose/maltodextrin ABC transporter, ATP-binding protein"/>
    <property type="match status" value="1"/>
</dbReference>
<dbReference type="InterPro" id="IPR003439">
    <property type="entry name" value="ABC_transporter-like_ATP-bd"/>
</dbReference>
<dbReference type="PANTHER" id="PTHR43875:SF3">
    <property type="entry name" value="MALTOSE_MALTODEXTRIN IMPORT ATP-BINDING PROTEIN MALK"/>
    <property type="match status" value="1"/>
</dbReference>
<dbReference type="PROSITE" id="PS00211">
    <property type="entry name" value="ABC_TRANSPORTER_1"/>
    <property type="match status" value="1"/>
</dbReference>
<dbReference type="EMBL" id="CP072168">
    <property type="protein sequence ID" value="QYA09748.1"/>
    <property type="molecule type" value="Genomic_DNA"/>
</dbReference>
<dbReference type="Pfam" id="PF00005">
    <property type="entry name" value="ABC_tran"/>
    <property type="match status" value="1"/>
</dbReference>
<reference evidence="11 13" key="2">
    <citation type="submission" date="2021-03" db="EMBL/GenBank/DDBJ databases">
        <title>Rapid diversification of plasmids in a genus of pathogenic and nitrogen fixing bacteria.</title>
        <authorList>
            <person name="Weisberg A.J."/>
            <person name="Miller M."/>
            <person name="Ream W."/>
            <person name="Grunwald N.J."/>
            <person name="Chang J.H."/>
        </authorList>
    </citation>
    <scope>NUCLEOTIDE SEQUENCE [LARGE SCALE GENOMIC DNA]</scope>
    <source>
        <strain evidence="11 13">AF3.44</strain>
    </source>
</reference>
<evidence type="ECO:0000313" key="12">
    <source>
        <dbReference type="Proteomes" id="UP000298545"/>
    </source>
</evidence>
<evidence type="ECO:0000313" key="10">
    <source>
        <dbReference type="EMBL" id="QCI99816.1"/>
    </source>
</evidence>
<proteinExistence type="inferred from homology"/>
<evidence type="ECO:0000313" key="13">
    <source>
        <dbReference type="Proteomes" id="UP000826513"/>
    </source>
</evidence>
<evidence type="ECO:0000256" key="6">
    <source>
        <dbReference type="ARBA" id="ARBA00022741"/>
    </source>
</evidence>
<feature type="domain" description="ABC transporter" evidence="9">
    <location>
        <begin position="4"/>
        <end position="234"/>
    </location>
</feature>
<dbReference type="SUPFAM" id="SSF50331">
    <property type="entry name" value="MOP-like"/>
    <property type="match status" value="1"/>
</dbReference>
<dbReference type="InterPro" id="IPR017871">
    <property type="entry name" value="ABC_transporter-like_CS"/>
</dbReference>
<dbReference type="GO" id="GO:0016887">
    <property type="term" value="F:ATP hydrolysis activity"/>
    <property type="evidence" value="ECO:0007669"/>
    <property type="project" value="InterPro"/>
</dbReference>
<dbReference type="InterPro" id="IPR012340">
    <property type="entry name" value="NA-bd_OB-fold"/>
</dbReference>
<dbReference type="Pfam" id="PF17912">
    <property type="entry name" value="OB_MalK"/>
    <property type="match status" value="1"/>
</dbReference>